<evidence type="ECO:0000256" key="9">
    <source>
        <dbReference type="SAM" id="MobiDB-lite"/>
    </source>
</evidence>
<evidence type="ECO:0000256" key="3">
    <source>
        <dbReference type="ARBA" id="ARBA00005043"/>
    </source>
</evidence>
<comment type="subcellular location">
    <subcellularLocation>
        <location evidence="2">Cytoplasm</location>
    </subcellularLocation>
    <subcellularLocation>
        <location evidence="1">Nucleus</location>
    </subcellularLocation>
</comment>
<comment type="similarity">
    <text evidence="4">Belongs to the ELP5 family.</text>
</comment>
<feature type="region of interest" description="Disordered" evidence="9">
    <location>
        <begin position="214"/>
        <end position="311"/>
    </location>
</feature>
<keyword evidence="11" id="KW-1185">Reference proteome</keyword>
<dbReference type="PANTHER" id="PTHR15641">
    <property type="entry name" value="ELONGATOR COMPLEX PROTEIN 5"/>
    <property type="match status" value="1"/>
</dbReference>
<feature type="compositionally biased region" description="Acidic residues" evidence="9">
    <location>
        <begin position="298"/>
        <end position="311"/>
    </location>
</feature>
<name>A0A8V5HBK3_MELUD</name>
<dbReference type="GO" id="GO:0002098">
    <property type="term" value="P:tRNA wobble uridine modification"/>
    <property type="evidence" value="ECO:0007669"/>
    <property type="project" value="InterPro"/>
</dbReference>
<comment type="pathway">
    <text evidence="3">tRNA modification; 5-methoxycarbonylmethyl-2-thiouridine-tRNA biosynthesis.</text>
</comment>
<dbReference type="GO" id="GO:0005829">
    <property type="term" value="C:cytosol"/>
    <property type="evidence" value="ECO:0007669"/>
    <property type="project" value="TreeGrafter"/>
</dbReference>
<reference evidence="10" key="3">
    <citation type="submission" date="2025-09" db="UniProtKB">
        <authorList>
            <consortium name="Ensembl"/>
        </authorList>
    </citation>
    <scope>IDENTIFICATION</scope>
</reference>
<evidence type="ECO:0000313" key="10">
    <source>
        <dbReference type="Ensembl" id="ENSMUNP00000031276.1"/>
    </source>
</evidence>
<reference evidence="10" key="2">
    <citation type="submission" date="2025-08" db="UniProtKB">
        <authorList>
            <consortium name="Ensembl"/>
        </authorList>
    </citation>
    <scope>IDENTIFICATION</scope>
</reference>
<sequence>MGSDVIAPRMRAASEGGAKMAAPRSGLLQALVEGGASGLVLVRDSAACEGRSLLRAFATAAVKRSEPVLVVLLDVPRESFEAGLSPDVKQRLQYQDRLWTPPLPCPMDVGGLLGALGGRGSPGPSPTLLLDSLSWLLLRMRPPHVGGAIAGLLRGGTEGGRVVALLHEDLHPPSLVRALGAMATAQLVLGGPAPMATPLSQATPPRLVRVLTRPRRGGGTQKDEAFTVHPNGTLGVPPPLLATEGEGGGPSPTPPSGGAPSPITFRLRLSGAERAARAAVTPPYEHRSSMQGVPIDPDPPEDEDPDEDLDV</sequence>
<dbReference type="Ensembl" id="ENSMUNT00000030409.1">
    <property type="protein sequence ID" value="ENSMUNP00000031276.1"/>
    <property type="gene ID" value="ENSMUNG00000021767.1"/>
</dbReference>
<evidence type="ECO:0000256" key="1">
    <source>
        <dbReference type="ARBA" id="ARBA00004123"/>
    </source>
</evidence>
<evidence type="ECO:0000256" key="4">
    <source>
        <dbReference type="ARBA" id="ARBA00009567"/>
    </source>
</evidence>
<protein>
    <recommendedName>
        <fullName evidence="5">Elongator complex protein 5</fullName>
    </recommendedName>
</protein>
<evidence type="ECO:0000256" key="2">
    <source>
        <dbReference type="ARBA" id="ARBA00004496"/>
    </source>
</evidence>
<keyword evidence="7" id="KW-0819">tRNA processing</keyword>
<evidence type="ECO:0000256" key="8">
    <source>
        <dbReference type="ARBA" id="ARBA00023242"/>
    </source>
</evidence>
<dbReference type="GO" id="GO:0005634">
    <property type="term" value="C:nucleus"/>
    <property type="evidence" value="ECO:0007669"/>
    <property type="project" value="UniProtKB-SubCell"/>
</dbReference>
<dbReference type="AlphaFoldDB" id="A0A8V5HBK3"/>
<dbReference type="Proteomes" id="UP000694405">
    <property type="component" value="Chromosome 25"/>
</dbReference>
<evidence type="ECO:0000256" key="7">
    <source>
        <dbReference type="ARBA" id="ARBA00022694"/>
    </source>
</evidence>
<evidence type="ECO:0000256" key="6">
    <source>
        <dbReference type="ARBA" id="ARBA00022490"/>
    </source>
</evidence>
<organism evidence="10 11">
    <name type="scientific">Melopsittacus undulatus</name>
    <name type="common">Budgerigar</name>
    <name type="synonym">Psittacus undulatus</name>
    <dbReference type="NCBI Taxonomy" id="13146"/>
    <lineage>
        <taxon>Eukaryota</taxon>
        <taxon>Metazoa</taxon>
        <taxon>Chordata</taxon>
        <taxon>Craniata</taxon>
        <taxon>Vertebrata</taxon>
        <taxon>Euteleostomi</taxon>
        <taxon>Archelosauria</taxon>
        <taxon>Archosauria</taxon>
        <taxon>Dinosauria</taxon>
        <taxon>Saurischia</taxon>
        <taxon>Theropoda</taxon>
        <taxon>Coelurosauria</taxon>
        <taxon>Aves</taxon>
        <taxon>Neognathae</taxon>
        <taxon>Neoaves</taxon>
        <taxon>Telluraves</taxon>
        <taxon>Australaves</taxon>
        <taxon>Psittaciformes</taxon>
        <taxon>Psittaculidae</taxon>
        <taxon>Melopsittacus</taxon>
    </lineage>
</organism>
<dbReference type="GO" id="GO:0000049">
    <property type="term" value="F:tRNA binding"/>
    <property type="evidence" value="ECO:0007669"/>
    <property type="project" value="TreeGrafter"/>
</dbReference>
<accession>A0A8V5HBK3</accession>
<dbReference type="InterPro" id="IPR019519">
    <property type="entry name" value="Elp5"/>
</dbReference>
<dbReference type="GO" id="GO:0033588">
    <property type="term" value="C:elongator holoenzyme complex"/>
    <property type="evidence" value="ECO:0007669"/>
    <property type="project" value="InterPro"/>
</dbReference>
<evidence type="ECO:0000256" key="5">
    <source>
        <dbReference type="ARBA" id="ARBA00020264"/>
    </source>
</evidence>
<evidence type="ECO:0000313" key="11">
    <source>
        <dbReference type="Proteomes" id="UP000694405"/>
    </source>
</evidence>
<proteinExistence type="inferred from homology"/>
<keyword evidence="8" id="KW-0539">Nucleus</keyword>
<dbReference type="PANTHER" id="PTHR15641:SF1">
    <property type="entry name" value="ELONGATOR COMPLEX PROTEIN 5"/>
    <property type="match status" value="1"/>
</dbReference>
<reference evidence="10" key="1">
    <citation type="submission" date="2020-03" db="EMBL/GenBank/DDBJ databases">
        <title>Melopsittacus undulatus (budgerigar) genome, bMelUnd1, maternal haplotype with Z.</title>
        <authorList>
            <person name="Gedman G."/>
            <person name="Mountcastle J."/>
            <person name="Haase B."/>
            <person name="Formenti G."/>
            <person name="Wright T."/>
            <person name="Apodaca J."/>
            <person name="Pelan S."/>
            <person name="Chow W."/>
            <person name="Rhie A."/>
            <person name="Howe K."/>
            <person name="Fedrigo O."/>
            <person name="Jarvis E.D."/>
        </authorList>
    </citation>
    <scope>NUCLEOTIDE SEQUENCE [LARGE SCALE GENOMIC DNA]</scope>
</reference>
<keyword evidence="6" id="KW-0963">Cytoplasm</keyword>